<sequence>MLGGISQAATYIWSGAANNGIYGDSGNWTVNGSPNGYYPQHSANDDAVIGQNAGTITWSNSEAFFGDTNTIQIGSGSTLVCSPAKGDLNVNSITLEGNAHLVFESTNAFGLGRDFTLNFGTFTASEHGSWTATDIANLWVNHHSVHFTGTLDMNSLTGSGTIELASIKSDQWDGPLTLDLSGLNIASTSQVQANVTQVTENGVTKVIINYETVPEPATFSLGILGLGGLLLRRRRK</sequence>
<name>A0ABN6QHN0_9BACT</name>
<dbReference type="Proteomes" id="UP001062263">
    <property type="component" value="Chromosome"/>
</dbReference>
<accession>A0ABN6QHN0</accession>
<gene>
    <name evidence="2" type="ORF">Abiwalacus_07970</name>
</gene>
<feature type="domain" description="Ice-binding protein C-terminal" evidence="1">
    <location>
        <begin position="212"/>
        <end position="235"/>
    </location>
</feature>
<evidence type="ECO:0000313" key="2">
    <source>
        <dbReference type="EMBL" id="BDL43223.1"/>
    </source>
</evidence>
<protein>
    <recommendedName>
        <fullName evidence="1">Ice-binding protein C-terminal domain-containing protein</fullName>
    </recommendedName>
</protein>
<dbReference type="NCBIfam" id="TIGR02595">
    <property type="entry name" value="PEP_CTERM"/>
    <property type="match status" value="1"/>
</dbReference>
<dbReference type="InterPro" id="IPR013424">
    <property type="entry name" value="Ice-binding_C"/>
</dbReference>
<proteinExistence type="predicted"/>
<organism evidence="2 3">
    <name type="scientific">Akkermansia biwaensis</name>
    <dbReference type="NCBI Taxonomy" id="2946555"/>
    <lineage>
        <taxon>Bacteria</taxon>
        <taxon>Pseudomonadati</taxon>
        <taxon>Verrucomicrobiota</taxon>
        <taxon>Verrucomicrobiia</taxon>
        <taxon>Verrucomicrobiales</taxon>
        <taxon>Akkermansiaceae</taxon>
        <taxon>Akkermansia</taxon>
    </lineage>
</organism>
<evidence type="ECO:0000313" key="3">
    <source>
        <dbReference type="Proteomes" id="UP001062263"/>
    </source>
</evidence>
<evidence type="ECO:0000259" key="1">
    <source>
        <dbReference type="Pfam" id="PF07589"/>
    </source>
</evidence>
<dbReference type="Pfam" id="PF07589">
    <property type="entry name" value="PEP-CTERM"/>
    <property type="match status" value="1"/>
</dbReference>
<reference evidence="2" key="1">
    <citation type="submission" date="2022-06" db="EMBL/GenBank/DDBJ databases">
        <title>Akkermansia biwalacus sp. nov., an anaerobic mucin-degrading bacterium isolated from human intestine.</title>
        <authorList>
            <person name="Kobayashi Y."/>
            <person name="Inoue S."/>
            <person name="Kawahara T."/>
            <person name="Kohda N."/>
        </authorList>
    </citation>
    <scope>NUCLEOTIDE SEQUENCE</scope>
    <source>
        <strain evidence="2">WON2089</strain>
    </source>
</reference>
<dbReference type="EMBL" id="AP025943">
    <property type="protein sequence ID" value="BDL43223.1"/>
    <property type="molecule type" value="Genomic_DNA"/>
</dbReference>
<keyword evidence="3" id="KW-1185">Reference proteome</keyword>